<protein>
    <submittedName>
        <fullName evidence="1">Uncharacterized protein</fullName>
    </submittedName>
</protein>
<dbReference type="RefSeq" id="WP_382045730.1">
    <property type="nucleotide sequence ID" value="NZ_JBHSKJ010000014.1"/>
</dbReference>
<name>A0ABW0A4W2_9ACTN</name>
<evidence type="ECO:0000313" key="2">
    <source>
        <dbReference type="Proteomes" id="UP001596222"/>
    </source>
</evidence>
<sequence>MAFHINQGNPIPQVLQPGANASFAIEVYVDGNPVGPGEIIQVKLPDGLVFPPTGEIRFMNLDAGINRPLPIESRDPDGRLVRFKAEAIGNKPEGFYSVNVQALPNAAPGDRSVTDGLTIGATAAKLSFRVGGPRPVEQRVYGIVRSDGAVVVGSGFTAKLSPNPTSTSTVTITFAKPFTTAPVVVATATLASPSVSVTIGGVSATSATICTASPVGTWKPLSFHFMAMGLAQP</sequence>
<dbReference type="EMBL" id="JBHSKJ010000014">
    <property type="protein sequence ID" value="MFC5147654.1"/>
    <property type="molecule type" value="Genomic_DNA"/>
</dbReference>
<comment type="caution">
    <text evidence="1">The sequence shown here is derived from an EMBL/GenBank/DDBJ whole genome shotgun (WGS) entry which is preliminary data.</text>
</comment>
<organism evidence="1 2">
    <name type="scientific">Streptomyces aureoversilis</name>
    <dbReference type="NCBI Taxonomy" id="67277"/>
    <lineage>
        <taxon>Bacteria</taxon>
        <taxon>Bacillati</taxon>
        <taxon>Actinomycetota</taxon>
        <taxon>Actinomycetes</taxon>
        <taxon>Kitasatosporales</taxon>
        <taxon>Streptomycetaceae</taxon>
        <taxon>Streptomyces</taxon>
    </lineage>
</organism>
<gene>
    <name evidence="1" type="ORF">ACFPP6_23605</name>
</gene>
<keyword evidence="2" id="KW-1185">Reference proteome</keyword>
<dbReference type="Proteomes" id="UP001596222">
    <property type="component" value="Unassembled WGS sequence"/>
</dbReference>
<reference evidence="2" key="1">
    <citation type="journal article" date="2019" name="Int. J. Syst. Evol. Microbiol.">
        <title>The Global Catalogue of Microorganisms (GCM) 10K type strain sequencing project: providing services to taxonomists for standard genome sequencing and annotation.</title>
        <authorList>
            <consortium name="The Broad Institute Genomics Platform"/>
            <consortium name="The Broad Institute Genome Sequencing Center for Infectious Disease"/>
            <person name="Wu L."/>
            <person name="Ma J."/>
        </authorList>
    </citation>
    <scope>NUCLEOTIDE SEQUENCE [LARGE SCALE GENOMIC DNA]</scope>
    <source>
        <strain evidence="2">CGMCC 4.1641</strain>
    </source>
</reference>
<proteinExistence type="predicted"/>
<accession>A0ABW0A4W2</accession>
<evidence type="ECO:0000313" key="1">
    <source>
        <dbReference type="EMBL" id="MFC5147654.1"/>
    </source>
</evidence>